<sequence>MGIIASSMALFVVLSVFSGLRDFSLSFTNATDPDLRIQPIQGKVLTLSPEIEKELQKSTIIADFSKTIEERVLFYYKEKEQVAYIKGVDSNFSKVTDIKRHLYAGNWLETQSNEVVVGSEISRKLNLGLFDFNNALEVYTPKAGKGAIDNIEDAFTIKKLAPTGIFSISEDIDNKYVFCDLSLAQNLLFFKPNQISFIEVKLNEGISEDQGITELNRIFKDQIKIKNRAQLNDALYKMLNSENIAVYLIFTLVIIIALFNLIGALIMMIIDKKNNLKTLLSLGCLKQELSRIFLYQGLLMTFSGGIIGLLLGILLVILQQQFSLIMITPNLAYPVVFEIQNIAIVIITITTLGYLASLIASRSISKFIK</sequence>
<evidence type="ECO:0000256" key="7">
    <source>
        <dbReference type="SAM" id="Phobius"/>
    </source>
</evidence>
<evidence type="ECO:0000256" key="1">
    <source>
        <dbReference type="ARBA" id="ARBA00004651"/>
    </source>
</evidence>
<accession>A0A2U8QYN9</accession>
<evidence type="ECO:0000256" key="2">
    <source>
        <dbReference type="ARBA" id="ARBA00005236"/>
    </source>
</evidence>
<keyword evidence="11" id="KW-1185">Reference proteome</keyword>
<dbReference type="InterPro" id="IPR003838">
    <property type="entry name" value="ABC3_permease_C"/>
</dbReference>
<dbReference type="OrthoDB" id="1522724at2"/>
<feature type="transmembrane region" description="Helical" evidence="7">
    <location>
        <begin position="339"/>
        <end position="360"/>
    </location>
</feature>
<dbReference type="EMBL" id="CP029463">
    <property type="protein sequence ID" value="AWM15272.1"/>
    <property type="molecule type" value="Genomic_DNA"/>
</dbReference>
<evidence type="ECO:0000313" key="10">
    <source>
        <dbReference type="EMBL" id="AWM15272.1"/>
    </source>
</evidence>
<dbReference type="Pfam" id="PF12704">
    <property type="entry name" value="MacB_PCD"/>
    <property type="match status" value="1"/>
</dbReference>
<dbReference type="AlphaFoldDB" id="A0A2U8QYN9"/>
<feature type="domain" description="MacB-like periplasmic core" evidence="9">
    <location>
        <begin position="2"/>
        <end position="216"/>
    </location>
</feature>
<evidence type="ECO:0000256" key="5">
    <source>
        <dbReference type="ARBA" id="ARBA00022989"/>
    </source>
</evidence>
<gene>
    <name evidence="10" type="ORF">DI487_04935</name>
</gene>
<name>A0A2U8QYN9_9FLAO</name>
<keyword evidence="6 7" id="KW-0472">Membrane</keyword>
<dbReference type="GO" id="GO:0044874">
    <property type="term" value="P:lipoprotein localization to outer membrane"/>
    <property type="evidence" value="ECO:0007669"/>
    <property type="project" value="TreeGrafter"/>
</dbReference>
<evidence type="ECO:0000313" key="11">
    <source>
        <dbReference type="Proteomes" id="UP000245429"/>
    </source>
</evidence>
<dbReference type="InterPro" id="IPR025857">
    <property type="entry name" value="MacB_PCD"/>
</dbReference>
<dbReference type="GO" id="GO:0098797">
    <property type="term" value="C:plasma membrane protein complex"/>
    <property type="evidence" value="ECO:0007669"/>
    <property type="project" value="TreeGrafter"/>
</dbReference>
<evidence type="ECO:0000259" key="9">
    <source>
        <dbReference type="Pfam" id="PF12704"/>
    </source>
</evidence>
<keyword evidence="3" id="KW-1003">Cell membrane</keyword>
<comment type="similarity">
    <text evidence="2">Belongs to the ABC-4 integral membrane protein family. LolC/E subfamily.</text>
</comment>
<dbReference type="InterPro" id="IPR051447">
    <property type="entry name" value="Lipoprotein-release_system"/>
</dbReference>
<feature type="transmembrane region" description="Helical" evidence="7">
    <location>
        <begin position="244"/>
        <end position="271"/>
    </location>
</feature>
<protein>
    <submittedName>
        <fullName evidence="10">ABC transporter permease</fullName>
    </submittedName>
</protein>
<organism evidence="10 11">
    <name type="scientific">Flavobacterium sediminis</name>
    <dbReference type="NCBI Taxonomy" id="2201181"/>
    <lineage>
        <taxon>Bacteria</taxon>
        <taxon>Pseudomonadati</taxon>
        <taxon>Bacteroidota</taxon>
        <taxon>Flavobacteriia</taxon>
        <taxon>Flavobacteriales</taxon>
        <taxon>Flavobacteriaceae</taxon>
        <taxon>Flavobacterium</taxon>
    </lineage>
</organism>
<feature type="transmembrane region" description="Helical" evidence="7">
    <location>
        <begin position="292"/>
        <end position="319"/>
    </location>
</feature>
<dbReference type="Pfam" id="PF02687">
    <property type="entry name" value="FtsX"/>
    <property type="match status" value="1"/>
</dbReference>
<keyword evidence="5 7" id="KW-1133">Transmembrane helix</keyword>
<reference evidence="10 11" key="1">
    <citation type="submission" date="2018-05" db="EMBL/GenBank/DDBJ databases">
        <title>Flavobacterium sp. MEBiC07310.</title>
        <authorList>
            <person name="Baek K."/>
        </authorList>
    </citation>
    <scope>NUCLEOTIDE SEQUENCE [LARGE SCALE GENOMIC DNA]</scope>
    <source>
        <strain evidence="10 11">MEBiC07310</strain>
    </source>
</reference>
<dbReference type="PANTHER" id="PTHR30489">
    <property type="entry name" value="LIPOPROTEIN-RELEASING SYSTEM TRANSMEMBRANE PROTEIN LOLE"/>
    <property type="match status" value="1"/>
</dbReference>
<evidence type="ECO:0000259" key="8">
    <source>
        <dbReference type="Pfam" id="PF02687"/>
    </source>
</evidence>
<evidence type="ECO:0000256" key="6">
    <source>
        <dbReference type="ARBA" id="ARBA00023136"/>
    </source>
</evidence>
<evidence type="ECO:0000256" key="3">
    <source>
        <dbReference type="ARBA" id="ARBA00022475"/>
    </source>
</evidence>
<keyword evidence="4 7" id="KW-0812">Transmembrane</keyword>
<dbReference type="KEGG" id="fse:DI487_04935"/>
<evidence type="ECO:0000256" key="4">
    <source>
        <dbReference type="ARBA" id="ARBA00022692"/>
    </source>
</evidence>
<dbReference type="Proteomes" id="UP000245429">
    <property type="component" value="Chromosome"/>
</dbReference>
<dbReference type="PANTHER" id="PTHR30489:SF0">
    <property type="entry name" value="LIPOPROTEIN-RELEASING SYSTEM TRANSMEMBRANE PROTEIN LOLE"/>
    <property type="match status" value="1"/>
</dbReference>
<comment type="subcellular location">
    <subcellularLocation>
        <location evidence="1">Cell membrane</location>
        <topology evidence="1">Multi-pass membrane protein</topology>
    </subcellularLocation>
</comment>
<feature type="domain" description="ABC3 transporter permease C-terminal" evidence="8">
    <location>
        <begin position="248"/>
        <end position="366"/>
    </location>
</feature>
<proteinExistence type="inferred from homology"/>